<dbReference type="EMBL" id="VSSQ01019155">
    <property type="protein sequence ID" value="MPM62981.1"/>
    <property type="molecule type" value="Genomic_DNA"/>
</dbReference>
<organism evidence="1">
    <name type="scientific">bioreactor metagenome</name>
    <dbReference type="NCBI Taxonomy" id="1076179"/>
    <lineage>
        <taxon>unclassified sequences</taxon>
        <taxon>metagenomes</taxon>
        <taxon>ecological metagenomes</taxon>
    </lineage>
</organism>
<reference evidence="1" key="1">
    <citation type="submission" date="2019-08" db="EMBL/GenBank/DDBJ databases">
        <authorList>
            <person name="Kucharzyk K."/>
            <person name="Murdoch R.W."/>
            <person name="Higgins S."/>
            <person name="Loffler F."/>
        </authorList>
    </citation>
    <scope>NUCLEOTIDE SEQUENCE</scope>
</reference>
<sequence>MTSGKIFIYLFTAILVMSCSGENDTIVGNHGYHLTYIHRPSESLIAYQNDYSPDIIDTACADLHVYVTSALREQPGYSTPQHYSIDGDKAIEVQLANFLDPNNDKYTGDVPIPVEYRTETCKSIRITMYDKNGSFISDITDQARFFYANDPSDHSEVGKILSSILRKNC</sequence>
<evidence type="ECO:0008006" key="2">
    <source>
        <dbReference type="Google" id="ProtNLM"/>
    </source>
</evidence>
<evidence type="ECO:0000313" key="1">
    <source>
        <dbReference type="EMBL" id="MPM62981.1"/>
    </source>
</evidence>
<gene>
    <name evidence="1" type="ORF">SDC9_109859</name>
</gene>
<dbReference type="PROSITE" id="PS51257">
    <property type="entry name" value="PROKAR_LIPOPROTEIN"/>
    <property type="match status" value="1"/>
</dbReference>
<name>A0A645BE98_9ZZZZ</name>
<comment type="caution">
    <text evidence="1">The sequence shown here is derived from an EMBL/GenBank/DDBJ whole genome shotgun (WGS) entry which is preliminary data.</text>
</comment>
<accession>A0A645BE98</accession>
<proteinExistence type="predicted"/>
<protein>
    <recommendedName>
        <fullName evidence="2">Lipoprotein</fullName>
    </recommendedName>
</protein>
<dbReference type="AlphaFoldDB" id="A0A645BE98"/>